<proteinExistence type="predicted"/>
<keyword evidence="2" id="KW-1185">Reference proteome</keyword>
<dbReference type="AlphaFoldDB" id="A0A4Q0NYA7"/>
<comment type="caution">
    <text evidence="1">The sequence shown here is derived from an EMBL/GenBank/DDBJ whole genome shotgun (WGS) entry which is preliminary data.</text>
</comment>
<organism evidence="1 2">
    <name type="scientific">Leeuwenhoekiella aestuarii</name>
    <dbReference type="NCBI Taxonomy" id="2249426"/>
    <lineage>
        <taxon>Bacteria</taxon>
        <taxon>Pseudomonadati</taxon>
        <taxon>Bacteroidota</taxon>
        <taxon>Flavobacteriia</taxon>
        <taxon>Flavobacteriales</taxon>
        <taxon>Flavobacteriaceae</taxon>
        <taxon>Leeuwenhoekiella</taxon>
    </lineage>
</organism>
<gene>
    <name evidence="1" type="ORF">DSM04_102638</name>
</gene>
<accession>A0A4Q0NYA7</accession>
<protein>
    <submittedName>
        <fullName evidence="1">Uncharacterized protein</fullName>
    </submittedName>
</protein>
<evidence type="ECO:0000313" key="1">
    <source>
        <dbReference type="EMBL" id="RXG17054.1"/>
    </source>
</evidence>
<reference evidence="1 2" key="1">
    <citation type="submission" date="2018-07" db="EMBL/GenBank/DDBJ databases">
        <title>Leeuwenhoekiella genomics.</title>
        <authorList>
            <person name="Tahon G."/>
            <person name="Willems A."/>
        </authorList>
    </citation>
    <scope>NUCLEOTIDE SEQUENCE [LARGE SCALE GENOMIC DNA]</scope>
    <source>
        <strain evidence="1 2">R-50232</strain>
    </source>
</reference>
<sequence>MVNLFQYKTKTYSPMKFFIIFTLFLLSNTLMGQNFHTEFEYDNGINKGITIQNSYPKGGQRFTTTNGKEFVYVTFWTCITNKSSSNLALEVDFSANSFVIPSEPNINFNLFIPNSEMNLEKEKLPNYGLDIISFLDENINKPSKLKTVIEPNSSYLLYSVVISDEGVNGTIRAGFELQQDELIYKLNNYEINCGKIVIKN</sequence>
<name>A0A4Q0NYA7_9FLAO</name>
<evidence type="ECO:0000313" key="2">
    <source>
        <dbReference type="Proteomes" id="UP000289821"/>
    </source>
</evidence>
<dbReference type="Proteomes" id="UP000289821">
    <property type="component" value="Unassembled WGS sequence"/>
</dbReference>
<dbReference type="EMBL" id="QOVI01000002">
    <property type="protein sequence ID" value="RXG17054.1"/>
    <property type="molecule type" value="Genomic_DNA"/>
</dbReference>